<evidence type="ECO:0000313" key="2">
    <source>
        <dbReference type="Proteomes" id="UP001163105"/>
    </source>
</evidence>
<sequence length="175" mass="19737">MGGAPSATMPTRISEIFQFPDELRPDRYWEEAAAAWAKSSKEATITGRCIPFNNYCVIDFEKFSGWGSHGVNSLLRELDLPKSFWVACHEESPCRVYNDTCLWHTHPPQAASCQTTMTGNHLIIRKNGEINPDNGLPYGRITHTKITSAAKYVDYAYNGKNFHGNFQCIFQGKNN</sequence>
<dbReference type="AlphaFoldDB" id="A0AB34G5E0"/>
<reference evidence="1" key="1">
    <citation type="submission" date="2023-01" db="EMBL/GenBank/DDBJ databases">
        <title>The growth and conidiation of Purpureocillium lavendulum are regulated by nitrogen source and histone H3K14 acetylation.</title>
        <authorList>
            <person name="Tang P."/>
            <person name="Han J."/>
            <person name="Zhang C."/>
            <person name="Tang P."/>
            <person name="Qi F."/>
            <person name="Zhang K."/>
            <person name="Liang L."/>
        </authorList>
    </citation>
    <scope>NUCLEOTIDE SEQUENCE</scope>
    <source>
        <strain evidence="1">YMF1.00683</strain>
    </source>
</reference>
<dbReference type="EMBL" id="JAQHRD010000001">
    <property type="protein sequence ID" value="KAJ6446483.1"/>
    <property type="molecule type" value="Genomic_DNA"/>
</dbReference>
<evidence type="ECO:0000313" key="1">
    <source>
        <dbReference type="EMBL" id="KAJ6446483.1"/>
    </source>
</evidence>
<keyword evidence="2" id="KW-1185">Reference proteome</keyword>
<dbReference type="Proteomes" id="UP001163105">
    <property type="component" value="Unassembled WGS sequence"/>
</dbReference>
<protein>
    <submittedName>
        <fullName evidence="1">Heterokaryon incompatibility</fullName>
    </submittedName>
</protein>
<name>A0AB34G5E0_9HYPO</name>
<proteinExistence type="predicted"/>
<organism evidence="1 2">
    <name type="scientific">Purpureocillium lavendulum</name>
    <dbReference type="NCBI Taxonomy" id="1247861"/>
    <lineage>
        <taxon>Eukaryota</taxon>
        <taxon>Fungi</taxon>
        <taxon>Dikarya</taxon>
        <taxon>Ascomycota</taxon>
        <taxon>Pezizomycotina</taxon>
        <taxon>Sordariomycetes</taxon>
        <taxon>Hypocreomycetidae</taxon>
        <taxon>Hypocreales</taxon>
        <taxon>Ophiocordycipitaceae</taxon>
        <taxon>Purpureocillium</taxon>
    </lineage>
</organism>
<gene>
    <name evidence="1" type="ORF">O9K51_01256</name>
</gene>
<comment type="caution">
    <text evidence="1">The sequence shown here is derived from an EMBL/GenBank/DDBJ whole genome shotgun (WGS) entry which is preliminary data.</text>
</comment>
<accession>A0AB34G5E0</accession>